<sequence length="62" mass="6398">MEGAINGNPTPSPAGPPGSVRNSSLGQLAKRNTSEALPTLPPSGTSPEPYFTPRIHPSEFSP</sequence>
<name>A0A660KRK8_9ROSI</name>
<protein>
    <submittedName>
        <fullName evidence="2">Uncharacterized protein</fullName>
    </submittedName>
</protein>
<dbReference type="Proteomes" id="UP000327013">
    <property type="component" value="Chromosome 4"/>
</dbReference>
<dbReference type="AlphaFoldDB" id="A0A660KRK8"/>
<proteinExistence type="predicted"/>
<evidence type="ECO:0000313" key="3">
    <source>
        <dbReference type="Proteomes" id="UP000327013"/>
    </source>
</evidence>
<evidence type="ECO:0000313" key="2">
    <source>
        <dbReference type="EMBL" id="KAE8037925.1"/>
    </source>
</evidence>
<feature type="region of interest" description="Disordered" evidence="1">
    <location>
        <begin position="1"/>
        <end position="62"/>
    </location>
</feature>
<feature type="compositionally biased region" description="Polar residues" evidence="1">
    <location>
        <begin position="20"/>
        <end position="46"/>
    </location>
</feature>
<evidence type="ECO:0000256" key="1">
    <source>
        <dbReference type="SAM" id="MobiDB-lite"/>
    </source>
</evidence>
<reference evidence="2 3" key="1">
    <citation type="submission" date="2019-06" db="EMBL/GenBank/DDBJ databases">
        <title>A chromosomal-level reference genome of Carpinus fangiana (Coryloideae, Betulaceae).</title>
        <authorList>
            <person name="Yang X."/>
            <person name="Wang Z."/>
            <person name="Zhang L."/>
            <person name="Hao G."/>
            <person name="Liu J."/>
            <person name="Yang Y."/>
        </authorList>
    </citation>
    <scope>NUCLEOTIDE SEQUENCE [LARGE SCALE GENOMIC DNA]</scope>
    <source>
        <strain evidence="2">Cfa_2016G</strain>
        <tissue evidence="2">Leaf</tissue>
    </source>
</reference>
<organism evidence="2 3">
    <name type="scientific">Carpinus fangiana</name>
    <dbReference type="NCBI Taxonomy" id="176857"/>
    <lineage>
        <taxon>Eukaryota</taxon>
        <taxon>Viridiplantae</taxon>
        <taxon>Streptophyta</taxon>
        <taxon>Embryophyta</taxon>
        <taxon>Tracheophyta</taxon>
        <taxon>Spermatophyta</taxon>
        <taxon>Magnoliopsida</taxon>
        <taxon>eudicotyledons</taxon>
        <taxon>Gunneridae</taxon>
        <taxon>Pentapetalae</taxon>
        <taxon>rosids</taxon>
        <taxon>fabids</taxon>
        <taxon>Fagales</taxon>
        <taxon>Betulaceae</taxon>
        <taxon>Carpinus</taxon>
    </lineage>
</organism>
<accession>A0A660KRK8</accession>
<dbReference type="EMBL" id="CM017324">
    <property type="protein sequence ID" value="KAE8037925.1"/>
    <property type="molecule type" value="Genomic_DNA"/>
</dbReference>
<gene>
    <name evidence="2" type="ORF">FH972_010475</name>
</gene>
<keyword evidence="3" id="KW-1185">Reference proteome</keyword>